<accession>A0ABT9BHB3</accession>
<reference evidence="1" key="1">
    <citation type="submission" date="2023-07" db="EMBL/GenBank/DDBJ databases">
        <authorList>
            <person name="Kim M.K."/>
        </authorList>
    </citation>
    <scope>NUCLEOTIDE SEQUENCE</scope>
    <source>
        <strain evidence="1">ASUV-10-1</strain>
    </source>
</reference>
<dbReference type="Proteomes" id="UP001176429">
    <property type="component" value="Unassembled WGS sequence"/>
</dbReference>
<keyword evidence="2" id="KW-1185">Reference proteome</keyword>
<sequence length="81" mass="8326">MVLKMYRDCSGATLPASMTLLVKNGCNGTTQGSYPMNPVPNSITVGTQYCATASGLCAPSGPDNFESNTYATSAITVTPGQ</sequence>
<evidence type="ECO:0000313" key="2">
    <source>
        <dbReference type="Proteomes" id="UP001176429"/>
    </source>
</evidence>
<name>A0ABT9BHB3_9BACT</name>
<proteinExistence type="predicted"/>
<dbReference type="EMBL" id="JAUQSY010000023">
    <property type="protein sequence ID" value="MDO7877653.1"/>
    <property type="molecule type" value="Genomic_DNA"/>
</dbReference>
<comment type="caution">
    <text evidence="1">The sequence shown here is derived from an EMBL/GenBank/DDBJ whole genome shotgun (WGS) entry which is preliminary data.</text>
</comment>
<gene>
    <name evidence="1" type="ORF">Q5H93_23135</name>
</gene>
<dbReference type="RefSeq" id="WP_305009106.1">
    <property type="nucleotide sequence ID" value="NZ_JAUQSY010000023.1"/>
</dbReference>
<protein>
    <submittedName>
        <fullName evidence="1">Uncharacterized protein</fullName>
    </submittedName>
</protein>
<organism evidence="1 2">
    <name type="scientific">Hymenobacter aranciens</name>
    <dbReference type="NCBI Taxonomy" id="3063996"/>
    <lineage>
        <taxon>Bacteria</taxon>
        <taxon>Pseudomonadati</taxon>
        <taxon>Bacteroidota</taxon>
        <taxon>Cytophagia</taxon>
        <taxon>Cytophagales</taxon>
        <taxon>Hymenobacteraceae</taxon>
        <taxon>Hymenobacter</taxon>
    </lineage>
</organism>
<evidence type="ECO:0000313" key="1">
    <source>
        <dbReference type="EMBL" id="MDO7877653.1"/>
    </source>
</evidence>